<evidence type="ECO:0000313" key="3">
    <source>
        <dbReference type="Proteomes" id="UP001295684"/>
    </source>
</evidence>
<keyword evidence="3" id="KW-1185">Reference proteome</keyword>
<dbReference type="Proteomes" id="UP001295684">
    <property type="component" value="Unassembled WGS sequence"/>
</dbReference>
<comment type="caution">
    <text evidence="2">The sequence shown here is derived from an EMBL/GenBank/DDBJ whole genome shotgun (WGS) entry which is preliminary data.</text>
</comment>
<proteinExistence type="predicted"/>
<organism evidence="2 3">
    <name type="scientific">Euplotes crassus</name>
    <dbReference type="NCBI Taxonomy" id="5936"/>
    <lineage>
        <taxon>Eukaryota</taxon>
        <taxon>Sar</taxon>
        <taxon>Alveolata</taxon>
        <taxon>Ciliophora</taxon>
        <taxon>Intramacronucleata</taxon>
        <taxon>Spirotrichea</taxon>
        <taxon>Hypotrichia</taxon>
        <taxon>Euplotida</taxon>
        <taxon>Euplotidae</taxon>
        <taxon>Moneuplotes</taxon>
    </lineage>
</organism>
<protein>
    <submittedName>
        <fullName evidence="2">Uncharacterized protein</fullName>
    </submittedName>
</protein>
<dbReference type="AlphaFoldDB" id="A0AAD2D895"/>
<keyword evidence="1" id="KW-0472">Membrane</keyword>
<feature type="transmembrane region" description="Helical" evidence="1">
    <location>
        <begin position="61"/>
        <end position="83"/>
    </location>
</feature>
<sequence length="128" mass="14802">MEEAKRKYSKPERVTTPNSSDFFHREDIFNVINKNGGNMFKAHHELNRMFYEDYYKENRHFFLLPSLGLTIFSGFNVMRFGVLTMPGKVLSIAGLGFFGLYSMQTFKHFLTFGAAKPAQVEEVPEETS</sequence>
<keyword evidence="1" id="KW-1133">Transmembrane helix</keyword>
<keyword evidence="1" id="KW-0812">Transmembrane</keyword>
<reference evidence="2" key="1">
    <citation type="submission" date="2023-07" db="EMBL/GenBank/DDBJ databases">
        <authorList>
            <consortium name="AG Swart"/>
            <person name="Singh M."/>
            <person name="Singh A."/>
            <person name="Seah K."/>
            <person name="Emmerich C."/>
        </authorList>
    </citation>
    <scope>NUCLEOTIDE SEQUENCE</scope>
    <source>
        <strain evidence="2">DP1</strain>
    </source>
</reference>
<dbReference type="EMBL" id="CAMPGE010026957">
    <property type="protein sequence ID" value="CAI2384622.1"/>
    <property type="molecule type" value="Genomic_DNA"/>
</dbReference>
<evidence type="ECO:0000313" key="2">
    <source>
        <dbReference type="EMBL" id="CAI2384622.1"/>
    </source>
</evidence>
<evidence type="ECO:0000256" key="1">
    <source>
        <dbReference type="SAM" id="Phobius"/>
    </source>
</evidence>
<accession>A0AAD2D895</accession>
<gene>
    <name evidence="2" type="ORF">ECRASSUSDP1_LOCUS26156</name>
</gene>
<name>A0AAD2D895_EUPCR</name>